<name>A0A2H0UEL2_9BACT</name>
<dbReference type="InterPro" id="IPR037914">
    <property type="entry name" value="SpoVT-AbrB_sf"/>
</dbReference>
<evidence type="ECO:0008006" key="3">
    <source>
        <dbReference type="Google" id="ProtNLM"/>
    </source>
</evidence>
<comment type="caution">
    <text evidence="1">The sequence shown here is derived from an EMBL/GenBank/DDBJ whole genome shotgun (WGS) entry which is preliminary data.</text>
</comment>
<evidence type="ECO:0000313" key="2">
    <source>
        <dbReference type="Proteomes" id="UP000229344"/>
    </source>
</evidence>
<proteinExistence type="predicted"/>
<dbReference type="EMBL" id="PFBI01000003">
    <property type="protein sequence ID" value="PIR84827.1"/>
    <property type="molecule type" value="Genomic_DNA"/>
</dbReference>
<gene>
    <name evidence="1" type="ORF">COU16_00360</name>
</gene>
<dbReference type="SUPFAM" id="SSF89447">
    <property type="entry name" value="AbrB/MazE/MraZ-like"/>
    <property type="match status" value="1"/>
</dbReference>
<sequence>MARKSLEERNIRKLTRTGGGKSISLTLPIEFVRELKWRDRQKVTVRKSGSKFIIEDWKK</sequence>
<protein>
    <recommendedName>
        <fullName evidence="3">SpoVT-AbrB domain-containing protein</fullName>
    </recommendedName>
</protein>
<evidence type="ECO:0000313" key="1">
    <source>
        <dbReference type="EMBL" id="PIR84827.1"/>
    </source>
</evidence>
<accession>A0A2H0UEL2</accession>
<dbReference type="AlphaFoldDB" id="A0A2H0UEL2"/>
<dbReference type="Proteomes" id="UP000229344">
    <property type="component" value="Unassembled WGS sequence"/>
</dbReference>
<organism evidence="1 2">
    <name type="scientific">Candidatus Kaiserbacteria bacterium CG10_big_fil_rev_8_21_14_0_10_47_16</name>
    <dbReference type="NCBI Taxonomy" id="1974608"/>
    <lineage>
        <taxon>Bacteria</taxon>
        <taxon>Candidatus Kaiseribacteriota</taxon>
    </lineage>
</organism>
<reference evidence="2" key="1">
    <citation type="submission" date="2017-09" db="EMBL/GenBank/DDBJ databases">
        <title>Depth-based differentiation of microbial function through sediment-hosted aquifers and enrichment of novel symbionts in the deep terrestrial subsurface.</title>
        <authorList>
            <person name="Probst A.J."/>
            <person name="Ladd B."/>
            <person name="Jarett J.K."/>
            <person name="Geller-Mcgrath D.E."/>
            <person name="Sieber C.M.K."/>
            <person name="Emerson J.B."/>
            <person name="Anantharaman K."/>
            <person name="Thomas B.C."/>
            <person name="Malmstrom R."/>
            <person name="Stieglmeier M."/>
            <person name="Klingl A."/>
            <person name="Woyke T."/>
            <person name="Ryan C.M."/>
            <person name="Banfield J.F."/>
        </authorList>
    </citation>
    <scope>NUCLEOTIDE SEQUENCE [LARGE SCALE GENOMIC DNA]</scope>
</reference>